<organism evidence="7 8">
    <name type="scientific">Pseudomonas segetis</name>
    <dbReference type="NCBI Taxonomy" id="298908"/>
    <lineage>
        <taxon>Bacteria</taxon>
        <taxon>Pseudomonadati</taxon>
        <taxon>Pseudomonadota</taxon>
        <taxon>Gammaproteobacteria</taxon>
        <taxon>Pseudomonadales</taxon>
        <taxon>Pseudomonadaceae</taxon>
        <taxon>Pseudomonas</taxon>
    </lineage>
</organism>
<accession>A0A239CHE5</accession>
<dbReference type="Gene3D" id="3.40.640.10">
    <property type="entry name" value="Type I PLP-dependent aspartate aminotransferase-like (Major domain)"/>
    <property type="match status" value="1"/>
</dbReference>
<proteinExistence type="inferred from homology"/>
<dbReference type="Pfam" id="PF00155">
    <property type="entry name" value="Aminotran_1_2"/>
    <property type="match status" value="1"/>
</dbReference>
<reference evidence="8" key="1">
    <citation type="submission" date="2017-06" db="EMBL/GenBank/DDBJ databases">
        <authorList>
            <person name="Varghese N."/>
            <person name="Submissions S."/>
        </authorList>
    </citation>
    <scope>NUCLEOTIDE SEQUENCE [LARGE SCALE GENOMIC DNA]</scope>
    <source>
        <strain evidence="8">CIP 108523</strain>
    </source>
</reference>
<protein>
    <submittedName>
        <fullName evidence="7">Transcriptional regulator, GntR family</fullName>
    </submittedName>
</protein>
<dbReference type="GO" id="GO:0003677">
    <property type="term" value="F:DNA binding"/>
    <property type="evidence" value="ECO:0007669"/>
    <property type="project" value="UniProtKB-KW"/>
</dbReference>
<dbReference type="InterPro" id="IPR000524">
    <property type="entry name" value="Tscrpt_reg_HTH_GntR"/>
</dbReference>
<dbReference type="InterPro" id="IPR015421">
    <property type="entry name" value="PyrdxlP-dep_Trfase_major"/>
</dbReference>
<dbReference type="InterPro" id="IPR004839">
    <property type="entry name" value="Aminotransferase_I/II_large"/>
</dbReference>
<feature type="domain" description="HTH gntR-type" evidence="6">
    <location>
        <begin position="13"/>
        <end position="81"/>
    </location>
</feature>
<comment type="similarity">
    <text evidence="1">In the C-terminal section; belongs to the class-I pyridoxal-phosphate-dependent aminotransferase family.</text>
</comment>
<evidence type="ECO:0000256" key="5">
    <source>
        <dbReference type="ARBA" id="ARBA00023163"/>
    </source>
</evidence>
<evidence type="ECO:0000256" key="3">
    <source>
        <dbReference type="ARBA" id="ARBA00023015"/>
    </source>
</evidence>
<evidence type="ECO:0000313" key="7">
    <source>
        <dbReference type="EMBL" id="SNS19666.1"/>
    </source>
</evidence>
<dbReference type="Proteomes" id="UP000242915">
    <property type="component" value="Unassembled WGS sequence"/>
</dbReference>
<evidence type="ECO:0000256" key="2">
    <source>
        <dbReference type="ARBA" id="ARBA00022898"/>
    </source>
</evidence>
<gene>
    <name evidence="7" type="ORF">SAMN05216255_1720</name>
</gene>
<dbReference type="PANTHER" id="PTHR46577">
    <property type="entry name" value="HTH-TYPE TRANSCRIPTIONAL REGULATORY PROTEIN GABR"/>
    <property type="match status" value="1"/>
</dbReference>
<dbReference type="InterPro" id="IPR015424">
    <property type="entry name" value="PyrdxlP-dep_Trfase"/>
</dbReference>
<sequence length="497" mass="56454">MFHLFHLSTDKPTGLQQQLREQIAQVILNGNIPLDSPLPSSRKLAKQLNIARNTVVLAYEHLLDDGYLVARERSGYYVNPDILARKVEPVKAPVESSFDGTPDWSSRLVVKPSEQRNMSKPRDWQKYQYPFIYGQFDPVLFPTANWRECCRDAVSIPAIRDWASDRFDNDDPLLMEQIRTRLLPRRGVWASPEQILVTVGAQHALYMLARLLLRPDSLMGIEDPGYMDIRNIAMLNPSRVQPLAVDAQGLVLSDQLNACDLVYTTPSHQCPTTVTMPLERRYELLRRANEHNFLIIEDDYESETNFKANPIPALKSLDKNDRVLYVGSLSKTLAPGLRVGYLVGPEPLIREARALRRLMVRHPAANNQRSVALFLERGYHDALIMSLMRAYQDRHQQMGDALREYLPDSSREPSFGGSCYWVKGPEGLDARELQKQTAKHGILIEPGDIHFYAEQPPLNYFRLGYSSIAAEHIRPGIKLLAGLIEQLSGGATEPRLH</sequence>
<dbReference type="SUPFAM" id="SSF46785">
    <property type="entry name" value="Winged helix' DNA-binding domain"/>
    <property type="match status" value="1"/>
</dbReference>
<keyword evidence="4" id="KW-0238">DNA-binding</keyword>
<dbReference type="InterPro" id="IPR036388">
    <property type="entry name" value="WH-like_DNA-bd_sf"/>
</dbReference>
<dbReference type="CDD" id="cd07377">
    <property type="entry name" value="WHTH_GntR"/>
    <property type="match status" value="1"/>
</dbReference>
<dbReference type="GO" id="GO:0030170">
    <property type="term" value="F:pyridoxal phosphate binding"/>
    <property type="evidence" value="ECO:0007669"/>
    <property type="project" value="InterPro"/>
</dbReference>
<dbReference type="CDD" id="cd00609">
    <property type="entry name" value="AAT_like"/>
    <property type="match status" value="1"/>
</dbReference>
<dbReference type="RefSeq" id="WP_089359455.1">
    <property type="nucleotide sequence ID" value="NZ_FZOG01000002.1"/>
</dbReference>
<dbReference type="EMBL" id="FZOG01000002">
    <property type="protein sequence ID" value="SNS19666.1"/>
    <property type="molecule type" value="Genomic_DNA"/>
</dbReference>
<keyword evidence="3" id="KW-0805">Transcription regulation</keyword>
<keyword evidence="5" id="KW-0804">Transcription</keyword>
<dbReference type="InterPro" id="IPR036390">
    <property type="entry name" value="WH_DNA-bd_sf"/>
</dbReference>
<dbReference type="SMART" id="SM00345">
    <property type="entry name" value="HTH_GNTR"/>
    <property type="match status" value="1"/>
</dbReference>
<dbReference type="InterPro" id="IPR051446">
    <property type="entry name" value="HTH_trans_reg/aminotransferase"/>
</dbReference>
<name>A0A239CHE5_9PSED</name>
<evidence type="ECO:0000256" key="4">
    <source>
        <dbReference type="ARBA" id="ARBA00023125"/>
    </source>
</evidence>
<dbReference type="AlphaFoldDB" id="A0A239CHE5"/>
<evidence type="ECO:0000256" key="1">
    <source>
        <dbReference type="ARBA" id="ARBA00005384"/>
    </source>
</evidence>
<dbReference type="GO" id="GO:0003700">
    <property type="term" value="F:DNA-binding transcription factor activity"/>
    <property type="evidence" value="ECO:0007669"/>
    <property type="project" value="InterPro"/>
</dbReference>
<dbReference type="Gene3D" id="1.10.10.10">
    <property type="entry name" value="Winged helix-like DNA-binding domain superfamily/Winged helix DNA-binding domain"/>
    <property type="match status" value="1"/>
</dbReference>
<dbReference type="SUPFAM" id="SSF53383">
    <property type="entry name" value="PLP-dependent transferases"/>
    <property type="match status" value="1"/>
</dbReference>
<dbReference type="PROSITE" id="PS50949">
    <property type="entry name" value="HTH_GNTR"/>
    <property type="match status" value="1"/>
</dbReference>
<keyword evidence="2" id="KW-0663">Pyridoxal phosphate</keyword>
<dbReference type="PANTHER" id="PTHR46577:SF1">
    <property type="entry name" value="HTH-TYPE TRANSCRIPTIONAL REGULATORY PROTEIN GABR"/>
    <property type="match status" value="1"/>
</dbReference>
<keyword evidence="8" id="KW-1185">Reference proteome</keyword>
<evidence type="ECO:0000259" key="6">
    <source>
        <dbReference type="PROSITE" id="PS50949"/>
    </source>
</evidence>
<evidence type="ECO:0000313" key="8">
    <source>
        <dbReference type="Proteomes" id="UP000242915"/>
    </source>
</evidence>
<dbReference type="Pfam" id="PF00392">
    <property type="entry name" value="GntR"/>
    <property type="match status" value="1"/>
</dbReference>